<evidence type="ECO:0000256" key="2">
    <source>
        <dbReference type="ARBA" id="ARBA00023015"/>
    </source>
</evidence>
<evidence type="ECO:0000256" key="3">
    <source>
        <dbReference type="ARBA" id="ARBA00023163"/>
    </source>
</evidence>
<evidence type="ECO:0000313" key="6">
    <source>
        <dbReference type="Proteomes" id="UP001596915"/>
    </source>
</evidence>
<dbReference type="InterPro" id="IPR051677">
    <property type="entry name" value="AfsR-DnrI-RedD_regulator"/>
</dbReference>
<dbReference type="Pfam" id="PF03704">
    <property type="entry name" value="BTAD"/>
    <property type="match status" value="1"/>
</dbReference>
<protein>
    <submittedName>
        <fullName evidence="5">AfsR/SARP family transcriptional regulator</fullName>
    </submittedName>
</protein>
<evidence type="ECO:0000259" key="4">
    <source>
        <dbReference type="SMART" id="SM01043"/>
    </source>
</evidence>
<feature type="domain" description="Bacterial transcriptional activator" evidence="4">
    <location>
        <begin position="1"/>
        <end position="146"/>
    </location>
</feature>
<proteinExistence type="predicted"/>
<dbReference type="CDD" id="cd15831">
    <property type="entry name" value="BTAD"/>
    <property type="match status" value="1"/>
</dbReference>
<dbReference type="Proteomes" id="UP001596915">
    <property type="component" value="Unassembled WGS sequence"/>
</dbReference>
<gene>
    <name evidence="5" type="ORF">ACFQ2K_37515</name>
</gene>
<reference evidence="6" key="1">
    <citation type="journal article" date="2019" name="Int. J. Syst. Evol. Microbiol.">
        <title>The Global Catalogue of Microorganisms (GCM) 10K type strain sequencing project: providing services to taxonomists for standard genome sequencing and annotation.</title>
        <authorList>
            <consortium name="The Broad Institute Genomics Platform"/>
            <consortium name="The Broad Institute Genome Sequencing Center for Infectious Disease"/>
            <person name="Wu L."/>
            <person name="Ma J."/>
        </authorList>
    </citation>
    <scope>NUCLEOTIDE SEQUENCE [LARGE SCALE GENOMIC DNA]</scope>
    <source>
        <strain evidence="6">JCM 12607</strain>
    </source>
</reference>
<dbReference type="InterPro" id="IPR011990">
    <property type="entry name" value="TPR-like_helical_dom_sf"/>
</dbReference>
<keyword evidence="2" id="KW-0805">Transcription regulation</keyword>
<keyword evidence="1" id="KW-0902">Two-component regulatory system</keyword>
<accession>A0ABW2X6P9</accession>
<keyword evidence="3" id="KW-0804">Transcription</keyword>
<keyword evidence="6" id="KW-1185">Reference proteome</keyword>
<dbReference type="PANTHER" id="PTHR35807:SF1">
    <property type="entry name" value="TRANSCRIPTIONAL REGULATOR REDD"/>
    <property type="match status" value="1"/>
</dbReference>
<evidence type="ECO:0000313" key="5">
    <source>
        <dbReference type="EMBL" id="MFD0627518.1"/>
    </source>
</evidence>
<organism evidence="5 6">
    <name type="scientific">Streptomyces sanglieri</name>
    <dbReference type="NCBI Taxonomy" id="193460"/>
    <lineage>
        <taxon>Bacteria</taxon>
        <taxon>Bacillati</taxon>
        <taxon>Actinomycetota</taxon>
        <taxon>Actinomycetes</taxon>
        <taxon>Kitasatosporales</taxon>
        <taxon>Streptomycetaceae</taxon>
        <taxon>Streptomyces</taxon>
    </lineage>
</organism>
<sequence>MDLCRFETLAAQGGTALRQGNVPRAAELLEEALTLWRGPLVSNVKHGPVLGAHATGLNEERLRVVEQCVDAQLFLGRYHEVLTGLRGLLVEHPLAEGLWQRLLLALYRSGRRLEAIQEYRRLHRILGDGLGLEPSRSVQRLYEAVLASDPAPDLERIALSAWRDRAVIRPGTVSRHVA</sequence>
<comment type="caution">
    <text evidence="5">The sequence shown here is derived from an EMBL/GenBank/DDBJ whole genome shotgun (WGS) entry which is preliminary data.</text>
</comment>
<dbReference type="SUPFAM" id="SSF48452">
    <property type="entry name" value="TPR-like"/>
    <property type="match status" value="1"/>
</dbReference>
<dbReference type="InterPro" id="IPR005158">
    <property type="entry name" value="BTAD"/>
</dbReference>
<dbReference type="Gene3D" id="1.25.40.10">
    <property type="entry name" value="Tetratricopeptide repeat domain"/>
    <property type="match status" value="1"/>
</dbReference>
<dbReference type="EMBL" id="JBHTGL010000008">
    <property type="protein sequence ID" value="MFD0627518.1"/>
    <property type="molecule type" value="Genomic_DNA"/>
</dbReference>
<dbReference type="PANTHER" id="PTHR35807">
    <property type="entry name" value="TRANSCRIPTIONAL REGULATOR REDD-RELATED"/>
    <property type="match status" value="1"/>
</dbReference>
<dbReference type="SMART" id="SM01043">
    <property type="entry name" value="BTAD"/>
    <property type="match status" value="1"/>
</dbReference>
<name>A0ABW2X6P9_9ACTN</name>
<evidence type="ECO:0000256" key="1">
    <source>
        <dbReference type="ARBA" id="ARBA00023012"/>
    </source>
</evidence>